<evidence type="ECO:0000256" key="5">
    <source>
        <dbReference type="RuleBase" id="RU003919"/>
    </source>
</evidence>
<dbReference type="AlphaFoldDB" id="A0A101FYT9"/>
<feature type="region of interest" description="Disordered" evidence="6">
    <location>
        <begin position="1"/>
        <end position="22"/>
    </location>
</feature>
<evidence type="ECO:0000256" key="6">
    <source>
        <dbReference type="SAM" id="MobiDB-lite"/>
    </source>
</evidence>
<dbReference type="NCBIfam" id="TIGR00952">
    <property type="entry name" value="S15_bact"/>
    <property type="match status" value="1"/>
</dbReference>
<comment type="function">
    <text evidence="4">Forms an intersubunit bridge (bridge B4) with the 23S rRNA of the 50S subunit in the ribosome.</text>
</comment>
<comment type="caution">
    <text evidence="7">The sequence shown here is derived from an EMBL/GenBank/DDBJ whole genome shotgun (WGS) entry which is preliminary data.</text>
</comment>
<proteinExistence type="inferred from homology"/>
<dbReference type="InterPro" id="IPR000589">
    <property type="entry name" value="Ribosomal_uS15"/>
</dbReference>
<evidence type="ECO:0000256" key="4">
    <source>
        <dbReference type="HAMAP-Rule" id="MF_01343"/>
    </source>
</evidence>
<keyword evidence="1 4" id="KW-0689">Ribosomal protein</keyword>
<keyword evidence="4" id="KW-0699">rRNA-binding</keyword>
<feature type="compositionally biased region" description="Basic and acidic residues" evidence="6">
    <location>
        <begin position="1"/>
        <end position="21"/>
    </location>
</feature>
<dbReference type="GO" id="GO:0006412">
    <property type="term" value="P:translation"/>
    <property type="evidence" value="ECO:0007669"/>
    <property type="project" value="UniProtKB-UniRule"/>
</dbReference>
<dbReference type="GO" id="GO:0019843">
    <property type="term" value="F:rRNA binding"/>
    <property type="evidence" value="ECO:0007669"/>
    <property type="project" value="UniProtKB-UniRule"/>
</dbReference>
<dbReference type="InterPro" id="IPR009068">
    <property type="entry name" value="uS15_NS1_RNA-bd_sf"/>
</dbReference>
<keyword evidence="2 4" id="KW-0687">Ribonucleoprotein</keyword>
<evidence type="ECO:0000256" key="2">
    <source>
        <dbReference type="ARBA" id="ARBA00023274"/>
    </source>
</evidence>
<dbReference type="SUPFAM" id="SSF47060">
    <property type="entry name" value="S15/NS1 RNA-binding domain"/>
    <property type="match status" value="1"/>
</dbReference>
<dbReference type="CDD" id="cd00353">
    <property type="entry name" value="Ribosomal_S15p_S13e"/>
    <property type="match status" value="1"/>
</dbReference>
<comment type="function">
    <text evidence="4">One of the primary rRNA binding proteins, it binds directly to 16S rRNA where it helps nucleate assembly of the platform of the 30S subunit by binding and bridging several RNA helices of the 16S rRNA.</text>
</comment>
<sequence length="90" mass="10714">MGMTKEEKQKIIDNYKKHESDTGSTEVQIALLTNRIIQLTEHLKVHKHDESSRRGLLKLVGQRRRFLAYLKKKDYPKYLEMTESLKIRTK</sequence>
<organism evidence="7 8">
    <name type="scientific">Anaerolinea thermophila</name>
    <dbReference type="NCBI Taxonomy" id="167964"/>
    <lineage>
        <taxon>Bacteria</taxon>
        <taxon>Bacillati</taxon>
        <taxon>Chloroflexota</taxon>
        <taxon>Anaerolineae</taxon>
        <taxon>Anaerolineales</taxon>
        <taxon>Anaerolineaceae</taxon>
        <taxon>Anaerolinea</taxon>
    </lineage>
</organism>
<dbReference type="Pfam" id="PF00312">
    <property type="entry name" value="Ribosomal_S15"/>
    <property type="match status" value="1"/>
</dbReference>
<dbReference type="PANTHER" id="PTHR23321">
    <property type="entry name" value="RIBOSOMAL PROTEIN S15, BACTERIAL AND ORGANELLAR"/>
    <property type="match status" value="1"/>
</dbReference>
<evidence type="ECO:0000256" key="1">
    <source>
        <dbReference type="ARBA" id="ARBA00022980"/>
    </source>
</evidence>
<evidence type="ECO:0000313" key="7">
    <source>
        <dbReference type="EMBL" id="KUK46965.1"/>
    </source>
</evidence>
<dbReference type="Gene3D" id="1.10.287.10">
    <property type="entry name" value="S15/NS1, RNA-binding"/>
    <property type="match status" value="1"/>
</dbReference>
<name>A0A101FYT9_9CHLR</name>
<gene>
    <name evidence="4" type="primary">rpsO</name>
    <name evidence="7" type="ORF">XD73_0162</name>
</gene>
<reference evidence="7 8" key="1">
    <citation type="journal article" date="2015" name="MBio">
        <title>Genome-Resolved Metagenomic Analysis Reveals Roles for Candidate Phyla and Other Microbial Community Members in Biogeochemical Transformations in Oil Reservoirs.</title>
        <authorList>
            <person name="Hu P."/>
            <person name="Tom L."/>
            <person name="Singh A."/>
            <person name="Thomas B.C."/>
            <person name="Baker B.J."/>
            <person name="Piceno Y.M."/>
            <person name="Andersen G.L."/>
            <person name="Banfield J.F."/>
        </authorList>
    </citation>
    <scope>NUCLEOTIDE SEQUENCE [LARGE SCALE GENOMIC DNA]</scope>
    <source>
        <strain evidence="7">46_16</strain>
    </source>
</reference>
<dbReference type="EMBL" id="LGFU01000003">
    <property type="protein sequence ID" value="KUK46965.1"/>
    <property type="molecule type" value="Genomic_DNA"/>
</dbReference>
<dbReference type="FunFam" id="1.10.287.10:FF:000002">
    <property type="entry name" value="30S ribosomal protein S15"/>
    <property type="match status" value="1"/>
</dbReference>
<evidence type="ECO:0000313" key="8">
    <source>
        <dbReference type="Proteomes" id="UP000064249"/>
    </source>
</evidence>
<dbReference type="PATRIC" id="fig|167964.4.peg.512"/>
<dbReference type="Proteomes" id="UP000064249">
    <property type="component" value="Unassembled WGS sequence"/>
</dbReference>
<protein>
    <recommendedName>
        <fullName evidence="4">Small ribosomal subunit protein uS15</fullName>
    </recommendedName>
</protein>
<dbReference type="HAMAP" id="MF_01343_B">
    <property type="entry name" value="Ribosomal_uS15_B"/>
    <property type="match status" value="1"/>
</dbReference>
<comment type="similarity">
    <text evidence="4 5">Belongs to the universal ribosomal protein uS15 family.</text>
</comment>
<dbReference type="InterPro" id="IPR005290">
    <property type="entry name" value="Ribosomal_uS15_bac-type"/>
</dbReference>
<accession>A0A101FYT9</accession>
<dbReference type="GO" id="GO:0022627">
    <property type="term" value="C:cytosolic small ribosomal subunit"/>
    <property type="evidence" value="ECO:0007669"/>
    <property type="project" value="TreeGrafter"/>
</dbReference>
<keyword evidence="4" id="KW-0694">RNA-binding</keyword>
<comment type="subunit">
    <text evidence="3 4">Part of the 30S ribosomal subunit. Forms a bridge to the 50S subunit in the 70S ribosome, contacting the 23S rRNA.</text>
</comment>
<dbReference type="GO" id="GO:0003735">
    <property type="term" value="F:structural constituent of ribosome"/>
    <property type="evidence" value="ECO:0007669"/>
    <property type="project" value="InterPro"/>
</dbReference>
<dbReference type="SMART" id="SM01387">
    <property type="entry name" value="Ribosomal_S15"/>
    <property type="match status" value="1"/>
</dbReference>
<dbReference type="PANTHER" id="PTHR23321:SF26">
    <property type="entry name" value="SMALL RIBOSOMAL SUBUNIT PROTEIN US15M"/>
    <property type="match status" value="1"/>
</dbReference>
<dbReference type="Gene3D" id="6.10.250.3130">
    <property type="match status" value="1"/>
</dbReference>
<evidence type="ECO:0000256" key="3">
    <source>
        <dbReference type="ARBA" id="ARBA00064542"/>
    </source>
</evidence>